<gene>
    <name evidence="1" type="ORF">SAMN05216550_103376</name>
</gene>
<dbReference type="Pfam" id="PF09613">
    <property type="entry name" value="HrpB1_HrpK"/>
    <property type="match status" value="1"/>
</dbReference>
<proteinExistence type="predicted"/>
<evidence type="ECO:0000313" key="1">
    <source>
        <dbReference type="EMBL" id="SEJ26364.1"/>
    </source>
</evidence>
<dbReference type="RefSeq" id="WP_074982104.1">
    <property type="nucleotide sequence ID" value="NZ_CADFGN010000001.1"/>
</dbReference>
<name>A0AAQ1GD35_9BURK</name>
<dbReference type="AlphaFoldDB" id="A0AAQ1GD35"/>
<comment type="caution">
    <text evidence="1">The sequence shown here is derived from an EMBL/GenBank/DDBJ whole genome shotgun (WGS) entry which is preliminary data.</text>
</comment>
<organism evidence="1 2">
    <name type="scientific">Paraburkholderia tropica</name>
    <dbReference type="NCBI Taxonomy" id="92647"/>
    <lineage>
        <taxon>Bacteria</taxon>
        <taxon>Pseudomonadati</taxon>
        <taxon>Pseudomonadota</taxon>
        <taxon>Betaproteobacteria</taxon>
        <taxon>Burkholderiales</taxon>
        <taxon>Burkholderiaceae</taxon>
        <taxon>Paraburkholderia</taxon>
    </lineage>
</organism>
<sequence>MLDRIAADITDASYRRCPAHVTALLLKIFDLGLSCASRDELEDLLACIDVLCEEWPPVCLAAVRLHIRYADWIGAVRLLKRLEAAQTLNPTSLALMAGCLFKLDDPDWQRYAATLTRGEPNPRAETILLTFVRGAATVQGVGARPGSAPQVGGRTVLPISGTKTLY</sequence>
<dbReference type="EMBL" id="FNZM01000003">
    <property type="protein sequence ID" value="SEJ26364.1"/>
    <property type="molecule type" value="Genomic_DNA"/>
</dbReference>
<evidence type="ECO:0000313" key="2">
    <source>
        <dbReference type="Proteomes" id="UP000183529"/>
    </source>
</evidence>
<dbReference type="InterPro" id="IPR013394">
    <property type="entry name" value="T3SS_HrpB1/HrpK"/>
</dbReference>
<protein>
    <submittedName>
        <fullName evidence="1">Type III secretion protein (HrpB1_HrpK)</fullName>
    </submittedName>
</protein>
<dbReference type="Proteomes" id="UP000183529">
    <property type="component" value="Unassembled WGS sequence"/>
</dbReference>
<reference evidence="1 2" key="1">
    <citation type="submission" date="2016-10" db="EMBL/GenBank/DDBJ databases">
        <authorList>
            <person name="Varghese N."/>
            <person name="Submissions S."/>
        </authorList>
    </citation>
    <scope>NUCLEOTIDE SEQUENCE [LARGE SCALE GENOMIC DNA]</scope>
    <source>
        <strain evidence="1 2">LMG 22274</strain>
    </source>
</reference>
<accession>A0AAQ1GD35</accession>